<dbReference type="AlphaFoldDB" id="A0ABD0L4E2"/>
<gene>
    <name evidence="1" type="ORF">BaRGS_00014273</name>
</gene>
<proteinExistence type="predicted"/>
<keyword evidence="2" id="KW-1185">Reference proteome</keyword>
<accession>A0ABD0L4E2</accession>
<dbReference type="Proteomes" id="UP001519460">
    <property type="component" value="Unassembled WGS sequence"/>
</dbReference>
<organism evidence="1 2">
    <name type="scientific">Batillaria attramentaria</name>
    <dbReference type="NCBI Taxonomy" id="370345"/>
    <lineage>
        <taxon>Eukaryota</taxon>
        <taxon>Metazoa</taxon>
        <taxon>Spiralia</taxon>
        <taxon>Lophotrochozoa</taxon>
        <taxon>Mollusca</taxon>
        <taxon>Gastropoda</taxon>
        <taxon>Caenogastropoda</taxon>
        <taxon>Sorbeoconcha</taxon>
        <taxon>Cerithioidea</taxon>
        <taxon>Batillariidae</taxon>
        <taxon>Batillaria</taxon>
    </lineage>
</organism>
<name>A0ABD0L4E2_9CAEN</name>
<evidence type="ECO:0000313" key="2">
    <source>
        <dbReference type="Proteomes" id="UP001519460"/>
    </source>
</evidence>
<dbReference type="EMBL" id="JACVVK020000083">
    <property type="protein sequence ID" value="KAK7494381.1"/>
    <property type="molecule type" value="Genomic_DNA"/>
</dbReference>
<evidence type="ECO:0000313" key="1">
    <source>
        <dbReference type="EMBL" id="KAK7494381.1"/>
    </source>
</evidence>
<protein>
    <submittedName>
        <fullName evidence="1">Uncharacterized protein</fullName>
    </submittedName>
</protein>
<reference evidence="1 2" key="1">
    <citation type="journal article" date="2023" name="Sci. Data">
        <title>Genome assembly of the Korean intertidal mud-creeper Batillaria attramentaria.</title>
        <authorList>
            <person name="Patra A.K."/>
            <person name="Ho P.T."/>
            <person name="Jun S."/>
            <person name="Lee S.J."/>
            <person name="Kim Y."/>
            <person name="Won Y.J."/>
        </authorList>
    </citation>
    <scope>NUCLEOTIDE SEQUENCE [LARGE SCALE GENOMIC DNA]</scope>
    <source>
        <strain evidence="1">Wonlab-2016</strain>
    </source>
</reference>
<comment type="caution">
    <text evidence="1">The sequence shown here is derived from an EMBL/GenBank/DDBJ whole genome shotgun (WGS) entry which is preliminary data.</text>
</comment>
<sequence length="161" mass="17515">MCLKDEGNKFRSVPALPQYSNRRPVVPIPSSLHVTSFASADHFSALQPILNSSVISVEMMRLGSMPRGMGGGMVGITGKGLKECPRATTAHIRHVNPVNRFIYPGTLPPLLRRHSAFAVMCAIAGPVPEQLMSICRDGSSTNAYGGDIRSRFKNHENLKTE</sequence>